<dbReference type="Pfam" id="PF18627">
    <property type="entry name" value="PgdA_N"/>
    <property type="match status" value="1"/>
</dbReference>
<evidence type="ECO:0000256" key="2">
    <source>
        <dbReference type="ARBA" id="ARBA00022801"/>
    </source>
</evidence>
<dbReference type="InterPro" id="IPR002509">
    <property type="entry name" value="NODB_dom"/>
</dbReference>
<keyword evidence="1" id="KW-0479">Metal-binding</keyword>
<organism evidence="4 5">
    <name type="scientific">Streptococcus gordonii</name>
    <dbReference type="NCBI Taxonomy" id="1302"/>
    <lineage>
        <taxon>Bacteria</taxon>
        <taxon>Bacillati</taxon>
        <taxon>Bacillota</taxon>
        <taxon>Bacilli</taxon>
        <taxon>Lactobacillales</taxon>
        <taxon>Streptococcaceae</taxon>
        <taxon>Streptococcus</taxon>
    </lineage>
</organism>
<dbReference type="GO" id="GO:0016810">
    <property type="term" value="F:hydrolase activity, acting on carbon-nitrogen (but not peptide) bonds"/>
    <property type="evidence" value="ECO:0007669"/>
    <property type="project" value="InterPro"/>
</dbReference>
<reference evidence="4 5" key="1">
    <citation type="submission" date="2015-02" db="EMBL/GenBank/DDBJ databases">
        <title>Evolution of amylase-binding proteins of oral streptococcal species.</title>
        <authorList>
            <person name="Haase E.M."/>
        </authorList>
    </citation>
    <scope>NUCLEOTIDE SEQUENCE [LARGE SCALE GENOMIC DNA]</scope>
    <source>
        <strain evidence="4 5">G9B</strain>
    </source>
</reference>
<protein>
    <submittedName>
        <fullName evidence="4">Peptidoglycan GlcNAc deacetylase</fullName>
        <ecNumber evidence="4">3.5.1.-</ecNumber>
    </submittedName>
</protein>
<dbReference type="Proteomes" id="UP000033658">
    <property type="component" value="Unassembled WGS sequence"/>
</dbReference>
<accession>A0AAW3H5Y0</accession>
<comment type="caution">
    <text evidence="4">The sequence shown here is derived from an EMBL/GenBank/DDBJ whole genome shotgun (WGS) entry which is preliminary data.</text>
</comment>
<feature type="domain" description="NodB homology" evidence="3">
    <location>
        <begin position="272"/>
        <end position="445"/>
    </location>
</feature>
<evidence type="ECO:0000313" key="5">
    <source>
        <dbReference type="Proteomes" id="UP000033658"/>
    </source>
</evidence>
<dbReference type="GO" id="GO:0016020">
    <property type="term" value="C:membrane"/>
    <property type="evidence" value="ECO:0007669"/>
    <property type="project" value="TreeGrafter"/>
</dbReference>
<dbReference type="InterPro" id="IPR040802">
    <property type="entry name" value="PgdA_N"/>
</dbReference>
<gene>
    <name evidence="4" type="primary">pgdA</name>
    <name evidence="4" type="ORF">TZ86_00310</name>
</gene>
<dbReference type="Gene3D" id="3.90.640.30">
    <property type="match status" value="1"/>
</dbReference>
<dbReference type="SUPFAM" id="SSF144015">
    <property type="entry name" value="Peptidoglycan deacetylase N-terminal noncatalytic region"/>
    <property type="match status" value="1"/>
</dbReference>
<dbReference type="Gene3D" id="3.20.20.370">
    <property type="entry name" value="Glycoside hydrolase/deacetylase"/>
    <property type="match status" value="1"/>
</dbReference>
<dbReference type="PROSITE" id="PS51677">
    <property type="entry name" value="NODB"/>
    <property type="match status" value="1"/>
</dbReference>
<evidence type="ECO:0000256" key="1">
    <source>
        <dbReference type="ARBA" id="ARBA00022723"/>
    </source>
</evidence>
<dbReference type="EC" id="3.5.1.-" evidence="4"/>
<dbReference type="GO" id="GO:0005975">
    <property type="term" value="P:carbohydrate metabolic process"/>
    <property type="evidence" value="ECO:0007669"/>
    <property type="project" value="InterPro"/>
</dbReference>
<keyword evidence="2 4" id="KW-0378">Hydrolase</keyword>
<dbReference type="Pfam" id="PF01522">
    <property type="entry name" value="Polysacc_deac_1"/>
    <property type="match status" value="1"/>
</dbReference>
<dbReference type="Gene3D" id="3.30.565.50">
    <property type="match status" value="1"/>
</dbReference>
<proteinExistence type="predicted"/>
<evidence type="ECO:0000313" key="4">
    <source>
        <dbReference type="EMBL" id="KJQ58470.1"/>
    </source>
</evidence>
<dbReference type="AlphaFoldDB" id="A0AAW3H5Y0"/>
<dbReference type="EMBL" id="JYGL01000001">
    <property type="protein sequence ID" value="KJQ58470.1"/>
    <property type="molecule type" value="Genomic_DNA"/>
</dbReference>
<dbReference type="PANTHER" id="PTHR10587:SF133">
    <property type="entry name" value="CHITIN DEACETYLASE 1-RELATED"/>
    <property type="match status" value="1"/>
</dbReference>
<dbReference type="InterPro" id="IPR050248">
    <property type="entry name" value="Polysacc_deacetylase_ArnD"/>
</dbReference>
<dbReference type="InterPro" id="IPR011330">
    <property type="entry name" value="Glyco_hydro/deAcase_b/a-brl"/>
</dbReference>
<name>A0AAW3H5Y0_STRGN</name>
<dbReference type="GO" id="GO:0046872">
    <property type="term" value="F:metal ion binding"/>
    <property type="evidence" value="ECO:0007669"/>
    <property type="project" value="UniProtKB-KW"/>
</dbReference>
<dbReference type="SUPFAM" id="SSF88713">
    <property type="entry name" value="Glycoside hydrolase/deacetylase"/>
    <property type="match status" value="1"/>
</dbReference>
<dbReference type="PANTHER" id="PTHR10587">
    <property type="entry name" value="GLYCOSYL TRANSFERASE-RELATED"/>
    <property type="match status" value="1"/>
</dbReference>
<dbReference type="RefSeq" id="WP_045502515.1">
    <property type="nucleotide sequence ID" value="NZ_JYGL01000001.1"/>
</dbReference>
<sequence>MRKHNKKRINIKKLLFFSLLSFTVVLALFFGVKRIYSYFQDKEYQEKIEALISKEEKNYSSNTEKKSRQEGSHYIETFYPLRDGQVNTTVKEMMDADSQTIKNDHKKDSKIDQLTFYYSEEKDTSLTDVKEVLVHRKDYQVKNRKISPAETRQIAWNYLGSDGNRFTLDKLFQDAEVAKEVLLSEISSQLTFRQIDETAQTEVLNSLSASDLSQWNFRYENSHFSISLPREIQGLTSIEVPLSSLYNQINPSFLKGADLEAYQNYESKRHEKMVALTFDDGPDAKTTPQALDILKKYGVKATFFMLGQNVVSNPDIVKRVKNEGHQIGIHTWDHPVLTKLPMETVKKEIFDTQTAIYNVVGIKPTITRPPYGAINSTIQNAIDQSFIMWNVDSLDWKTRNTKAIMQEVAKTQPGSIILMHDIHQTSIDALPSVIQYLQNNGYTLVTVDELLEGQLEPHRIYYGRD</sequence>
<evidence type="ECO:0000259" key="3">
    <source>
        <dbReference type="PROSITE" id="PS51677"/>
    </source>
</evidence>